<sequence length="142" mass="16607">MLASPEERFGKLISQEQYESDKKALVIPEELSAGEFYQFRHLVAEKERQLGAWAVENLVTIKFIQQEEDYYTVDFEWMENQARREQPHPVLLMSSDGLVFAEREFQKRLEDGYLLGAKKDWDEAFSQLLTTTKERVPGIVTT</sequence>
<proteinExistence type="predicted"/>
<dbReference type="EMBL" id="MHWE01000001">
    <property type="protein sequence ID" value="OHB04825.1"/>
    <property type="molecule type" value="Genomic_DNA"/>
</dbReference>
<dbReference type="AlphaFoldDB" id="A0A1G2U5Q4"/>
<evidence type="ECO:0000313" key="1">
    <source>
        <dbReference type="EMBL" id="OHB04825.1"/>
    </source>
</evidence>
<organism evidence="1 2">
    <name type="scientific">Candidatus Zambryskibacteria bacterium RIFCSPLOWO2_01_FULL_45_21</name>
    <dbReference type="NCBI Taxonomy" id="1802761"/>
    <lineage>
        <taxon>Bacteria</taxon>
        <taxon>Candidatus Zambryskiibacteriota</taxon>
    </lineage>
</organism>
<name>A0A1G2U5Q4_9BACT</name>
<gene>
    <name evidence="1" type="ORF">A3B14_03660</name>
</gene>
<reference evidence="1 2" key="1">
    <citation type="journal article" date="2016" name="Nat. Commun.">
        <title>Thousands of microbial genomes shed light on interconnected biogeochemical processes in an aquifer system.</title>
        <authorList>
            <person name="Anantharaman K."/>
            <person name="Brown C.T."/>
            <person name="Hug L.A."/>
            <person name="Sharon I."/>
            <person name="Castelle C.J."/>
            <person name="Probst A.J."/>
            <person name="Thomas B.C."/>
            <person name="Singh A."/>
            <person name="Wilkins M.J."/>
            <person name="Karaoz U."/>
            <person name="Brodie E.L."/>
            <person name="Williams K.H."/>
            <person name="Hubbard S.S."/>
            <person name="Banfield J.F."/>
        </authorList>
    </citation>
    <scope>NUCLEOTIDE SEQUENCE [LARGE SCALE GENOMIC DNA]</scope>
</reference>
<accession>A0A1G2U5Q4</accession>
<dbReference type="Proteomes" id="UP000176800">
    <property type="component" value="Unassembled WGS sequence"/>
</dbReference>
<protein>
    <submittedName>
        <fullName evidence="1">Uncharacterized protein</fullName>
    </submittedName>
</protein>
<comment type="caution">
    <text evidence="1">The sequence shown here is derived from an EMBL/GenBank/DDBJ whole genome shotgun (WGS) entry which is preliminary data.</text>
</comment>
<evidence type="ECO:0000313" key="2">
    <source>
        <dbReference type="Proteomes" id="UP000176800"/>
    </source>
</evidence>